<proteinExistence type="predicted"/>
<accession>A0ABV9X4X1</accession>
<keyword evidence="2" id="KW-1185">Reference proteome</keyword>
<dbReference type="Proteomes" id="UP001595855">
    <property type="component" value="Unassembled WGS sequence"/>
</dbReference>
<evidence type="ECO:0000313" key="1">
    <source>
        <dbReference type="EMBL" id="MFC5019818.1"/>
    </source>
</evidence>
<protein>
    <submittedName>
        <fullName evidence="1">Uncharacterized protein</fullName>
    </submittedName>
</protein>
<dbReference type="RefSeq" id="WP_271414173.1">
    <property type="nucleotide sequence ID" value="NZ_BAAATN010000007.1"/>
</dbReference>
<name>A0ABV9X4X1_9ACTN</name>
<comment type="caution">
    <text evidence="1">The sequence shown here is derived from an EMBL/GenBank/DDBJ whole genome shotgun (WGS) entry which is preliminary data.</text>
</comment>
<evidence type="ECO:0000313" key="2">
    <source>
        <dbReference type="Proteomes" id="UP001595855"/>
    </source>
</evidence>
<sequence length="42" mass="4671">MGSGWTQPAPRDLDDRLVRRLIAEQFPRWAGLPARAVLAEPG</sequence>
<gene>
    <name evidence="1" type="ORF">ACFPRC_33745</name>
</gene>
<dbReference type="EMBL" id="JBHSJO010000001">
    <property type="protein sequence ID" value="MFC5019818.1"/>
    <property type="molecule type" value="Genomic_DNA"/>
</dbReference>
<reference evidence="2" key="1">
    <citation type="journal article" date="2019" name="Int. J. Syst. Evol. Microbiol.">
        <title>The Global Catalogue of Microorganisms (GCM) 10K type strain sequencing project: providing services to taxonomists for standard genome sequencing and annotation.</title>
        <authorList>
            <consortium name="The Broad Institute Genomics Platform"/>
            <consortium name="The Broad Institute Genome Sequencing Center for Infectious Disease"/>
            <person name="Wu L."/>
            <person name="Ma J."/>
        </authorList>
    </citation>
    <scope>NUCLEOTIDE SEQUENCE [LARGE SCALE GENOMIC DNA]</scope>
    <source>
        <strain evidence="2">CGMCC 4.1542</strain>
    </source>
</reference>
<organism evidence="1 2">
    <name type="scientific">Streptomyces lienomycini</name>
    <dbReference type="NCBI Taxonomy" id="284035"/>
    <lineage>
        <taxon>Bacteria</taxon>
        <taxon>Bacillati</taxon>
        <taxon>Actinomycetota</taxon>
        <taxon>Actinomycetes</taxon>
        <taxon>Kitasatosporales</taxon>
        <taxon>Streptomycetaceae</taxon>
        <taxon>Streptomyces</taxon>
    </lineage>
</organism>